<evidence type="ECO:0000313" key="4">
    <source>
        <dbReference type="EMBL" id="SMF01880.1"/>
    </source>
</evidence>
<dbReference type="Gene3D" id="1.20.120.1760">
    <property type="match status" value="1"/>
</dbReference>
<dbReference type="STRING" id="560819.SAMN05428998_1039"/>
<feature type="transmembrane region" description="Helical" evidence="3">
    <location>
        <begin position="303"/>
        <end position="325"/>
    </location>
</feature>
<gene>
    <name evidence="4" type="ORF">SAMN05428998_1039</name>
</gene>
<organism evidence="4 5">
    <name type="scientific">Tistlia consotensis USBA 355</name>
    <dbReference type="NCBI Taxonomy" id="560819"/>
    <lineage>
        <taxon>Bacteria</taxon>
        <taxon>Pseudomonadati</taxon>
        <taxon>Pseudomonadota</taxon>
        <taxon>Alphaproteobacteria</taxon>
        <taxon>Rhodospirillales</taxon>
        <taxon>Rhodovibrionaceae</taxon>
        <taxon>Tistlia</taxon>
    </lineage>
</organism>
<dbReference type="EMBL" id="FWZX01000003">
    <property type="protein sequence ID" value="SMF01880.1"/>
    <property type="molecule type" value="Genomic_DNA"/>
</dbReference>
<dbReference type="InterPro" id="IPR000462">
    <property type="entry name" value="CDP-OH_P_trans"/>
</dbReference>
<dbReference type="GO" id="GO:0016780">
    <property type="term" value="F:phosphotransferase activity, for other substituted phosphate groups"/>
    <property type="evidence" value="ECO:0007669"/>
    <property type="project" value="InterPro"/>
</dbReference>
<reference evidence="4 5" key="1">
    <citation type="submission" date="2017-04" db="EMBL/GenBank/DDBJ databases">
        <authorList>
            <person name="Afonso C.L."/>
            <person name="Miller P.J."/>
            <person name="Scott M.A."/>
            <person name="Spackman E."/>
            <person name="Goraichik I."/>
            <person name="Dimitrov K.M."/>
            <person name="Suarez D.L."/>
            <person name="Swayne D.E."/>
        </authorList>
    </citation>
    <scope>NUCLEOTIDE SEQUENCE [LARGE SCALE GENOMIC DNA]</scope>
    <source>
        <strain evidence="4 5">USBA 355</strain>
    </source>
</reference>
<evidence type="ECO:0000313" key="5">
    <source>
        <dbReference type="Proteomes" id="UP000192917"/>
    </source>
</evidence>
<keyword evidence="1 2" id="KW-0808">Transferase</keyword>
<evidence type="ECO:0000256" key="2">
    <source>
        <dbReference type="RuleBase" id="RU003750"/>
    </source>
</evidence>
<feature type="transmembrane region" description="Helical" evidence="3">
    <location>
        <begin position="383"/>
        <end position="399"/>
    </location>
</feature>
<name>A0A1Y6BAQ0_9PROT</name>
<protein>
    <submittedName>
        <fullName evidence="4">CDP-alcohol phosphatidyltransferase</fullName>
    </submittedName>
</protein>
<dbReference type="Proteomes" id="UP000192917">
    <property type="component" value="Unassembled WGS sequence"/>
</dbReference>
<sequence length="406" mass="42041">MHAVGGSTITPAMEQASAAMASDGSQAPRLVVDARPQALGALDPGHRLLGLSLLRRLVLAARRAGLSDCLVVAPAESRERLSALLAGLPSVAFAEQLPATAGGPTILLPADVLGETSWLSSLARTPVGPDERRSADGALLLGRAVAPAAASEVAAKPLALEPRPLRLGQPADLPGAERRLLQALRKQTDGFMARVFARPISIAVSRRLAPLGVTLNAMTLVSMLIGLAAAPFFLSAAPAWQVVGALLFVAHSVLDGCDGELARLTFHETRLGGLLDFASDNLVHVAVFACMALGWSAAAGSPWPLLAGLGAVAGTAGSAFSVYWLTLRRKAGSGPVYTSVSADGQPGRVTRLLDELSRRDFIYLVLAFAAFGKAQWFVALSGIGAPLFLLALLGAALGERRRRAAA</sequence>
<dbReference type="AlphaFoldDB" id="A0A1Y6BAQ0"/>
<proteinExistence type="inferred from homology"/>
<dbReference type="GO" id="GO:0016020">
    <property type="term" value="C:membrane"/>
    <property type="evidence" value="ECO:0007669"/>
    <property type="project" value="InterPro"/>
</dbReference>
<feature type="transmembrane region" description="Helical" evidence="3">
    <location>
        <begin position="208"/>
        <end position="233"/>
    </location>
</feature>
<dbReference type="Pfam" id="PF01066">
    <property type="entry name" value="CDP-OH_P_transf"/>
    <property type="match status" value="1"/>
</dbReference>
<accession>A0A1Y6BAQ0</accession>
<keyword evidence="3" id="KW-0472">Membrane</keyword>
<dbReference type="PROSITE" id="PS00379">
    <property type="entry name" value="CDP_ALCOHOL_P_TRANSF"/>
    <property type="match status" value="1"/>
</dbReference>
<comment type="similarity">
    <text evidence="2">Belongs to the CDP-alcohol phosphatidyltransferase class-I family.</text>
</comment>
<feature type="transmembrane region" description="Helical" evidence="3">
    <location>
        <begin position="278"/>
        <end position="297"/>
    </location>
</feature>
<dbReference type="InterPro" id="IPR048254">
    <property type="entry name" value="CDP_ALCOHOL_P_TRANSF_CS"/>
</dbReference>
<dbReference type="GO" id="GO:0008654">
    <property type="term" value="P:phospholipid biosynthetic process"/>
    <property type="evidence" value="ECO:0007669"/>
    <property type="project" value="InterPro"/>
</dbReference>
<keyword evidence="3" id="KW-0812">Transmembrane</keyword>
<keyword evidence="3" id="KW-1133">Transmembrane helix</keyword>
<evidence type="ECO:0000256" key="3">
    <source>
        <dbReference type="SAM" id="Phobius"/>
    </source>
</evidence>
<keyword evidence="5" id="KW-1185">Reference proteome</keyword>
<evidence type="ECO:0000256" key="1">
    <source>
        <dbReference type="ARBA" id="ARBA00022679"/>
    </source>
</evidence>
<dbReference type="InterPro" id="IPR043130">
    <property type="entry name" value="CDP-OH_PTrfase_TM_dom"/>
</dbReference>